<comment type="subunit">
    <text evidence="6">Heterooligomer composed of large and small subunits.</text>
</comment>
<protein>
    <recommendedName>
        <fullName evidence="6">Exodeoxyribonuclease 7 small subunit</fullName>
        <ecNumber evidence="6">3.1.11.6</ecNumber>
    </recommendedName>
    <alternativeName>
        <fullName evidence="6">Exodeoxyribonuclease VII small subunit</fullName>
        <shortName evidence="6">Exonuclease VII small subunit</shortName>
    </alternativeName>
</protein>
<comment type="catalytic activity">
    <reaction evidence="6">
        <text>Exonucleolytic cleavage in either 5'- to 3'- or 3'- to 5'-direction to yield nucleoside 5'-phosphates.</text>
        <dbReference type="EC" id="3.1.11.6"/>
    </reaction>
</comment>
<evidence type="ECO:0000256" key="2">
    <source>
        <dbReference type="ARBA" id="ARBA00022490"/>
    </source>
</evidence>
<dbReference type="SUPFAM" id="SSF116842">
    <property type="entry name" value="XseB-like"/>
    <property type="match status" value="1"/>
</dbReference>
<dbReference type="Pfam" id="PF02609">
    <property type="entry name" value="Exonuc_VII_S"/>
    <property type="match status" value="1"/>
</dbReference>
<dbReference type="RefSeq" id="WP_085221158.1">
    <property type="nucleotide sequence ID" value="NZ_AP022576.1"/>
</dbReference>
<comment type="caution">
    <text evidence="7">The sequence shown here is derived from an EMBL/GenBank/DDBJ whole genome shotgun (WGS) entry which is preliminary data.</text>
</comment>
<dbReference type="GO" id="GO:0008855">
    <property type="term" value="F:exodeoxyribonuclease VII activity"/>
    <property type="evidence" value="ECO:0007669"/>
    <property type="project" value="UniProtKB-UniRule"/>
</dbReference>
<dbReference type="PANTHER" id="PTHR34137:SF1">
    <property type="entry name" value="EXODEOXYRIBONUCLEASE 7 SMALL SUBUNIT"/>
    <property type="match status" value="1"/>
</dbReference>
<dbReference type="InterPro" id="IPR037004">
    <property type="entry name" value="Exonuc_VII_ssu_sf"/>
</dbReference>
<dbReference type="GO" id="GO:0009318">
    <property type="term" value="C:exodeoxyribonuclease VII complex"/>
    <property type="evidence" value="ECO:0007669"/>
    <property type="project" value="UniProtKB-UniRule"/>
</dbReference>
<keyword evidence="8" id="KW-1185">Reference proteome</keyword>
<evidence type="ECO:0000256" key="5">
    <source>
        <dbReference type="ARBA" id="ARBA00022839"/>
    </source>
</evidence>
<dbReference type="OrthoDB" id="5244334at2"/>
<dbReference type="HAMAP" id="MF_00337">
    <property type="entry name" value="Exonuc_7_S"/>
    <property type="match status" value="1"/>
</dbReference>
<reference evidence="7 8" key="1">
    <citation type="submission" date="2016-01" db="EMBL/GenBank/DDBJ databases">
        <title>The new phylogeny of the genus Mycobacterium.</title>
        <authorList>
            <person name="Tarcisio F."/>
            <person name="Conor M."/>
            <person name="Antonella G."/>
            <person name="Elisabetta G."/>
            <person name="Giulia F.S."/>
            <person name="Sara T."/>
            <person name="Anna F."/>
            <person name="Clotilde B."/>
            <person name="Roberto B."/>
            <person name="Veronica D.S."/>
            <person name="Fabio R."/>
            <person name="Monica P."/>
            <person name="Olivier J."/>
            <person name="Enrico T."/>
            <person name="Nicola S."/>
        </authorList>
    </citation>
    <scope>NUCLEOTIDE SEQUENCE [LARGE SCALE GENOMIC DNA]</scope>
    <source>
        <strain evidence="7 8">DSM 44852</strain>
    </source>
</reference>
<keyword evidence="2 6" id="KW-0963">Cytoplasm</keyword>
<dbReference type="EMBL" id="LQOV01000007">
    <property type="protein sequence ID" value="ORV55359.1"/>
    <property type="molecule type" value="Genomic_DNA"/>
</dbReference>
<evidence type="ECO:0000256" key="1">
    <source>
        <dbReference type="ARBA" id="ARBA00009998"/>
    </source>
</evidence>
<dbReference type="Proteomes" id="UP000193010">
    <property type="component" value="Unassembled WGS sequence"/>
</dbReference>
<dbReference type="Gene3D" id="1.10.287.1040">
    <property type="entry name" value="Exonuclease VII, small subunit"/>
    <property type="match status" value="1"/>
</dbReference>
<comment type="function">
    <text evidence="6">Bidirectionally degrades single-stranded DNA into large acid-insoluble oligonucleotides, which are then degraded further into small acid-soluble oligonucleotides.</text>
</comment>
<dbReference type="InterPro" id="IPR003761">
    <property type="entry name" value="Exonuc_VII_S"/>
</dbReference>
<dbReference type="GO" id="GO:0005829">
    <property type="term" value="C:cytosol"/>
    <property type="evidence" value="ECO:0007669"/>
    <property type="project" value="TreeGrafter"/>
</dbReference>
<dbReference type="NCBIfam" id="NF002139">
    <property type="entry name" value="PRK00977.1-3"/>
    <property type="match status" value="1"/>
</dbReference>
<keyword evidence="5 6" id="KW-0269">Exonuclease</keyword>
<name>A0A1X1UFC3_MYCFL</name>
<dbReference type="FunFam" id="1.10.287.1040:FF:000004">
    <property type="entry name" value="Exodeoxyribonuclease 7 small subunit"/>
    <property type="match status" value="1"/>
</dbReference>
<dbReference type="NCBIfam" id="TIGR01280">
    <property type="entry name" value="xseB"/>
    <property type="match status" value="1"/>
</dbReference>
<keyword evidence="3 6" id="KW-0540">Nuclease</keyword>
<evidence type="ECO:0000256" key="3">
    <source>
        <dbReference type="ARBA" id="ARBA00022722"/>
    </source>
</evidence>
<comment type="subcellular location">
    <subcellularLocation>
        <location evidence="6">Cytoplasm</location>
    </subcellularLocation>
</comment>
<dbReference type="GO" id="GO:0006308">
    <property type="term" value="P:DNA catabolic process"/>
    <property type="evidence" value="ECO:0007669"/>
    <property type="project" value="UniProtKB-UniRule"/>
</dbReference>
<accession>A0A1X1UFC3</accession>
<keyword evidence="4 6" id="KW-0378">Hydrolase</keyword>
<evidence type="ECO:0000313" key="8">
    <source>
        <dbReference type="Proteomes" id="UP000193010"/>
    </source>
</evidence>
<organism evidence="7 8">
    <name type="scientific">Mycobacterium florentinum</name>
    <dbReference type="NCBI Taxonomy" id="292462"/>
    <lineage>
        <taxon>Bacteria</taxon>
        <taxon>Bacillati</taxon>
        <taxon>Actinomycetota</taxon>
        <taxon>Actinomycetes</taxon>
        <taxon>Mycobacteriales</taxon>
        <taxon>Mycobacteriaceae</taxon>
        <taxon>Mycobacterium</taxon>
        <taxon>Mycobacterium simiae complex</taxon>
    </lineage>
</organism>
<dbReference type="EC" id="3.1.11.6" evidence="6"/>
<dbReference type="PANTHER" id="PTHR34137">
    <property type="entry name" value="EXODEOXYRIBONUCLEASE 7 SMALL SUBUNIT"/>
    <property type="match status" value="1"/>
</dbReference>
<comment type="similarity">
    <text evidence="1 6">Belongs to the XseB family.</text>
</comment>
<evidence type="ECO:0000256" key="6">
    <source>
        <dbReference type="HAMAP-Rule" id="MF_00337"/>
    </source>
</evidence>
<sequence length="82" mass="8841">MVTDNDGDGADSATPISQLGYEACRDELIEVVRLLEQGGLDLDASLKLWERGEQLAKRCEEHLAGARKRVEDALAAGQGDEA</sequence>
<gene>
    <name evidence="6" type="primary">xseB</name>
    <name evidence="7" type="ORF">AWC05_16210</name>
</gene>
<evidence type="ECO:0000256" key="4">
    <source>
        <dbReference type="ARBA" id="ARBA00022801"/>
    </source>
</evidence>
<proteinExistence type="inferred from homology"/>
<evidence type="ECO:0000313" key="7">
    <source>
        <dbReference type="EMBL" id="ORV55359.1"/>
    </source>
</evidence>
<dbReference type="AlphaFoldDB" id="A0A1X1UFC3"/>
<dbReference type="STRING" id="292462.AWC05_16210"/>